<dbReference type="CDD" id="cd07989">
    <property type="entry name" value="LPLAT_AGPAT-like"/>
    <property type="match status" value="1"/>
</dbReference>
<feature type="transmembrane region" description="Helical" evidence="3">
    <location>
        <begin position="36"/>
        <end position="58"/>
    </location>
</feature>
<organism evidence="5 6">
    <name type="scientific">Absidia repens</name>
    <dbReference type="NCBI Taxonomy" id="90262"/>
    <lineage>
        <taxon>Eukaryota</taxon>
        <taxon>Fungi</taxon>
        <taxon>Fungi incertae sedis</taxon>
        <taxon>Mucoromycota</taxon>
        <taxon>Mucoromycotina</taxon>
        <taxon>Mucoromycetes</taxon>
        <taxon>Mucorales</taxon>
        <taxon>Cunninghamellaceae</taxon>
        <taxon>Absidia</taxon>
    </lineage>
</organism>
<evidence type="ECO:0000256" key="3">
    <source>
        <dbReference type="SAM" id="Phobius"/>
    </source>
</evidence>
<dbReference type="GO" id="GO:0003841">
    <property type="term" value="F:1-acylglycerol-3-phosphate O-acyltransferase activity"/>
    <property type="evidence" value="ECO:0007669"/>
    <property type="project" value="TreeGrafter"/>
</dbReference>
<dbReference type="EMBL" id="MCGE01000014">
    <property type="protein sequence ID" value="ORZ14778.1"/>
    <property type="molecule type" value="Genomic_DNA"/>
</dbReference>
<comment type="caution">
    <text evidence="5">The sequence shown here is derived from an EMBL/GenBank/DDBJ whole genome shotgun (WGS) entry which is preliminary data.</text>
</comment>
<gene>
    <name evidence="5" type="ORF">BCR42DRAFT_466731</name>
</gene>
<evidence type="ECO:0000256" key="2">
    <source>
        <dbReference type="ARBA" id="ARBA00023315"/>
    </source>
</evidence>
<evidence type="ECO:0000313" key="5">
    <source>
        <dbReference type="EMBL" id="ORZ14778.1"/>
    </source>
</evidence>
<keyword evidence="1" id="KW-0808">Transferase</keyword>
<dbReference type="PANTHER" id="PTHR10434">
    <property type="entry name" value="1-ACYL-SN-GLYCEROL-3-PHOSPHATE ACYLTRANSFERASE"/>
    <property type="match status" value="1"/>
</dbReference>
<dbReference type="Pfam" id="PF01553">
    <property type="entry name" value="Acyltransferase"/>
    <property type="match status" value="1"/>
</dbReference>
<dbReference type="STRING" id="90262.A0A1X2IE95"/>
<sequence>MEFFRLLQAFVYISGVLLLFLVLYRKYGGYRYRCFMSFVLLMVMAVYGLFAAIALPIFGKAGLINYTVARGYYYLGRFFTGLQCTVSGRENVLLSPAVYVCNHQSSLDTMKNRANALKEAKQASVNIHKNQTSVWLFPEGTRGHSTEVNLLPFKKGAFYMAVQARVPIVPVVIANYHSLYSTQDRRFIPGNVNIKVLQPIVTNAVGEDSASIEELSVRVRESMLTALRDISPTSKDD</sequence>
<evidence type="ECO:0000256" key="1">
    <source>
        <dbReference type="ARBA" id="ARBA00022679"/>
    </source>
</evidence>
<dbReference type="GO" id="GO:0005783">
    <property type="term" value="C:endoplasmic reticulum"/>
    <property type="evidence" value="ECO:0007669"/>
    <property type="project" value="TreeGrafter"/>
</dbReference>
<dbReference type="AlphaFoldDB" id="A0A1X2IE95"/>
<protein>
    <recommendedName>
        <fullName evidence="4">Phospholipid/glycerol acyltransferase domain-containing protein</fullName>
    </recommendedName>
</protein>
<dbReference type="InterPro" id="IPR002123">
    <property type="entry name" value="Plipid/glycerol_acylTrfase"/>
</dbReference>
<keyword evidence="3" id="KW-1133">Transmembrane helix</keyword>
<dbReference type="Proteomes" id="UP000193560">
    <property type="component" value="Unassembled WGS sequence"/>
</dbReference>
<feature type="transmembrane region" description="Helical" evidence="3">
    <location>
        <begin position="6"/>
        <end position="24"/>
    </location>
</feature>
<dbReference type="GO" id="GO:0006654">
    <property type="term" value="P:phosphatidic acid biosynthetic process"/>
    <property type="evidence" value="ECO:0007669"/>
    <property type="project" value="TreeGrafter"/>
</dbReference>
<proteinExistence type="predicted"/>
<evidence type="ECO:0000313" key="6">
    <source>
        <dbReference type="Proteomes" id="UP000193560"/>
    </source>
</evidence>
<name>A0A1X2IE95_9FUNG</name>
<keyword evidence="3" id="KW-0472">Membrane</keyword>
<dbReference type="PANTHER" id="PTHR10434:SF11">
    <property type="entry name" value="1-ACYL-SN-GLYCEROL-3-PHOSPHATE ACYLTRANSFERASE"/>
    <property type="match status" value="1"/>
</dbReference>
<dbReference type="OrthoDB" id="202234at2759"/>
<dbReference type="SMART" id="SM00563">
    <property type="entry name" value="PlsC"/>
    <property type="match status" value="1"/>
</dbReference>
<keyword evidence="2" id="KW-0012">Acyltransferase</keyword>
<keyword evidence="6" id="KW-1185">Reference proteome</keyword>
<evidence type="ECO:0000259" key="4">
    <source>
        <dbReference type="SMART" id="SM00563"/>
    </source>
</evidence>
<dbReference type="SUPFAM" id="SSF69593">
    <property type="entry name" value="Glycerol-3-phosphate (1)-acyltransferase"/>
    <property type="match status" value="1"/>
</dbReference>
<feature type="domain" description="Phospholipid/glycerol acyltransferase" evidence="4">
    <location>
        <begin position="97"/>
        <end position="176"/>
    </location>
</feature>
<accession>A0A1X2IE95</accession>
<reference evidence="5 6" key="1">
    <citation type="submission" date="2016-07" db="EMBL/GenBank/DDBJ databases">
        <title>Pervasive Adenine N6-methylation of Active Genes in Fungi.</title>
        <authorList>
            <consortium name="DOE Joint Genome Institute"/>
            <person name="Mondo S.J."/>
            <person name="Dannebaum R.O."/>
            <person name="Kuo R.C."/>
            <person name="Labutti K."/>
            <person name="Haridas S."/>
            <person name="Kuo A."/>
            <person name="Salamov A."/>
            <person name="Ahrendt S.R."/>
            <person name="Lipzen A."/>
            <person name="Sullivan W."/>
            <person name="Andreopoulos W.B."/>
            <person name="Clum A."/>
            <person name="Lindquist E."/>
            <person name="Daum C."/>
            <person name="Ramamoorthy G.K."/>
            <person name="Gryganskyi A."/>
            <person name="Culley D."/>
            <person name="Magnuson J.K."/>
            <person name="James T.Y."/>
            <person name="O'Malley M.A."/>
            <person name="Stajich J.E."/>
            <person name="Spatafora J.W."/>
            <person name="Visel A."/>
            <person name="Grigoriev I.V."/>
        </authorList>
    </citation>
    <scope>NUCLEOTIDE SEQUENCE [LARGE SCALE GENOMIC DNA]</scope>
    <source>
        <strain evidence="5 6">NRRL 1336</strain>
    </source>
</reference>
<keyword evidence="3" id="KW-0812">Transmembrane</keyword>